<evidence type="ECO:0000313" key="12">
    <source>
        <dbReference type="EMBL" id="SVA23001.1"/>
    </source>
</evidence>
<keyword evidence="7 11" id="KW-1133">Transmembrane helix</keyword>
<dbReference type="GO" id="GO:0015450">
    <property type="term" value="F:protein-transporting ATPase activity"/>
    <property type="evidence" value="ECO:0007669"/>
    <property type="project" value="InterPro"/>
</dbReference>
<keyword evidence="6" id="KW-0653">Protein transport</keyword>
<dbReference type="GO" id="GO:0009306">
    <property type="term" value="P:protein secretion"/>
    <property type="evidence" value="ECO:0007669"/>
    <property type="project" value="InterPro"/>
</dbReference>
<keyword evidence="4" id="KW-1003">Cell membrane</keyword>
<dbReference type="GO" id="GO:0043952">
    <property type="term" value="P:protein transport by the Sec complex"/>
    <property type="evidence" value="ECO:0007669"/>
    <property type="project" value="TreeGrafter"/>
</dbReference>
<dbReference type="InterPro" id="IPR004692">
    <property type="entry name" value="SecG"/>
</dbReference>
<evidence type="ECO:0000256" key="1">
    <source>
        <dbReference type="ARBA" id="ARBA00004651"/>
    </source>
</evidence>
<name>A0A381U5H0_9ZZZZ</name>
<feature type="compositionally biased region" description="Basic and acidic residues" evidence="10">
    <location>
        <begin position="105"/>
        <end position="118"/>
    </location>
</feature>
<evidence type="ECO:0000256" key="7">
    <source>
        <dbReference type="ARBA" id="ARBA00022989"/>
    </source>
</evidence>
<evidence type="ECO:0000256" key="2">
    <source>
        <dbReference type="ARBA" id="ARBA00008445"/>
    </source>
</evidence>
<feature type="region of interest" description="Disordered" evidence="10">
    <location>
        <begin position="85"/>
        <end position="118"/>
    </location>
</feature>
<dbReference type="NCBIfam" id="TIGR00810">
    <property type="entry name" value="secG"/>
    <property type="match status" value="1"/>
</dbReference>
<reference evidence="12" key="1">
    <citation type="submission" date="2018-05" db="EMBL/GenBank/DDBJ databases">
        <authorList>
            <person name="Lanie J.A."/>
            <person name="Ng W.-L."/>
            <person name="Kazmierczak K.M."/>
            <person name="Andrzejewski T.M."/>
            <person name="Davidsen T.M."/>
            <person name="Wayne K.J."/>
            <person name="Tettelin H."/>
            <person name="Glass J.I."/>
            <person name="Rusch D."/>
            <person name="Podicherti R."/>
            <person name="Tsui H.-C.T."/>
            <person name="Winkler M.E."/>
        </authorList>
    </citation>
    <scope>NUCLEOTIDE SEQUENCE</scope>
</reference>
<evidence type="ECO:0000256" key="5">
    <source>
        <dbReference type="ARBA" id="ARBA00022692"/>
    </source>
</evidence>
<dbReference type="GO" id="GO:0065002">
    <property type="term" value="P:intracellular protein transmembrane transport"/>
    <property type="evidence" value="ECO:0007669"/>
    <property type="project" value="TreeGrafter"/>
</dbReference>
<feature type="transmembrane region" description="Helical" evidence="11">
    <location>
        <begin position="52"/>
        <end position="74"/>
    </location>
</feature>
<keyword evidence="5 11" id="KW-0812">Transmembrane</keyword>
<dbReference type="Pfam" id="PF03840">
    <property type="entry name" value="SecG"/>
    <property type="match status" value="1"/>
</dbReference>
<dbReference type="AlphaFoldDB" id="A0A381U5H0"/>
<accession>A0A381U5H0</accession>
<sequence length="118" mass="12170">MVETILIVLHVVVCFFLVFVVLLQSGQAADLAGAFGGGGSQTALGMRGAATILQRLTTTAAILFMLTSLTLGIVGRTETSVIDDLEAPVSIPAEGSEQASASDDGVSREQQDSGRESD</sequence>
<comment type="subcellular location">
    <subcellularLocation>
        <location evidence="1">Cell membrane</location>
        <topology evidence="1">Multi-pass membrane protein</topology>
    </subcellularLocation>
</comment>
<keyword evidence="9 11" id="KW-0472">Membrane</keyword>
<dbReference type="PRINTS" id="PR01651">
    <property type="entry name" value="SECGEXPORT"/>
</dbReference>
<keyword evidence="8" id="KW-0811">Translocation</keyword>
<evidence type="ECO:0000256" key="11">
    <source>
        <dbReference type="SAM" id="Phobius"/>
    </source>
</evidence>
<dbReference type="PANTHER" id="PTHR34182">
    <property type="entry name" value="PROTEIN-EXPORT MEMBRANE PROTEIN SECG"/>
    <property type="match status" value="1"/>
</dbReference>
<dbReference type="EMBL" id="UINC01005700">
    <property type="protein sequence ID" value="SVA23001.1"/>
    <property type="molecule type" value="Genomic_DNA"/>
</dbReference>
<dbReference type="GO" id="GO:0005886">
    <property type="term" value="C:plasma membrane"/>
    <property type="evidence" value="ECO:0007669"/>
    <property type="project" value="UniProtKB-SubCell"/>
</dbReference>
<evidence type="ECO:0008006" key="13">
    <source>
        <dbReference type="Google" id="ProtNLM"/>
    </source>
</evidence>
<organism evidence="12">
    <name type="scientific">marine metagenome</name>
    <dbReference type="NCBI Taxonomy" id="408172"/>
    <lineage>
        <taxon>unclassified sequences</taxon>
        <taxon>metagenomes</taxon>
        <taxon>ecological metagenomes</taxon>
    </lineage>
</organism>
<dbReference type="PANTHER" id="PTHR34182:SF1">
    <property type="entry name" value="PROTEIN-EXPORT MEMBRANE PROTEIN SECG"/>
    <property type="match status" value="1"/>
</dbReference>
<evidence type="ECO:0000256" key="8">
    <source>
        <dbReference type="ARBA" id="ARBA00023010"/>
    </source>
</evidence>
<evidence type="ECO:0000256" key="4">
    <source>
        <dbReference type="ARBA" id="ARBA00022475"/>
    </source>
</evidence>
<protein>
    <recommendedName>
        <fullName evidence="13">Protein-export membrane protein SecG</fullName>
    </recommendedName>
</protein>
<evidence type="ECO:0000256" key="10">
    <source>
        <dbReference type="SAM" id="MobiDB-lite"/>
    </source>
</evidence>
<proteinExistence type="inferred from homology"/>
<gene>
    <name evidence="12" type="ORF">METZ01_LOCUS75855</name>
</gene>
<evidence type="ECO:0000256" key="6">
    <source>
        <dbReference type="ARBA" id="ARBA00022927"/>
    </source>
</evidence>
<keyword evidence="3" id="KW-0813">Transport</keyword>
<evidence type="ECO:0000256" key="3">
    <source>
        <dbReference type="ARBA" id="ARBA00022448"/>
    </source>
</evidence>
<evidence type="ECO:0000256" key="9">
    <source>
        <dbReference type="ARBA" id="ARBA00023136"/>
    </source>
</evidence>
<comment type="similarity">
    <text evidence="2">Belongs to the SecG family.</text>
</comment>